<comment type="caution">
    <text evidence="2">The sequence shown here is derived from an EMBL/GenBank/DDBJ whole genome shotgun (WGS) entry which is preliminary data.</text>
</comment>
<dbReference type="Proteomes" id="UP000022082">
    <property type="component" value="Unassembled WGS sequence"/>
</dbReference>
<dbReference type="RefSeq" id="WP_007562517.1">
    <property type="nucleotide sequence ID" value="NZ_JGDJ01000178.1"/>
</dbReference>
<evidence type="ECO:0008006" key="4">
    <source>
        <dbReference type="Google" id="ProtNLM"/>
    </source>
</evidence>
<feature type="region of interest" description="Disordered" evidence="1">
    <location>
        <begin position="392"/>
        <end position="431"/>
    </location>
</feature>
<reference evidence="2 3" key="1">
    <citation type="submission" date="2014-02" db="EMBL/GenBank/DDBJ databases">
        <authorList>
            <person name="Sears C."/>
            <person name="Carroll K."/>
            <person name="Sack B.R."/>
            <person name="Qadri F."/>
            <person name="Myers L.L."/>
            <person name="Chung G.-T."/>
            <person name="Escheverria P."/>
            <person name="Fraser C.M."/>
            <person name="Sadzewicz L."/>
            <person name="Shefchek K.A."/>
            <person name="Tallon L."/>
            <person name="Das S.P."/>
            <person name="Daugherty S."/>
            <person name="Mongodin E.F."/>
        </authorList>
    </citation>
    <scope>NUCLEOTIDE SEQUENCE [LARGE SCALE GENOMIC DNA]</scope>
    <source>
        <strain evidence="2 3">S36L11</strain>
    </source>
</reference>
<dbReference type="Pfam" id="PF06074">
    <property type="entry name" value="Portal_Mu"/>
    <property type="match status" value="1"/>
</dbReference>
<dbReference type="GeneID" id="43185473"/>
<organism evidence="2 3">
    <name type="scientific">Bacteroides fragilis str. S36L11</name>
    <dbReference type="NCBI Taxonomy" id="1339327"/>
    <lineage>
        <taxon>Bacteria</taxon>
        <taxon>Pseudomonadati</taxon>
        <taxon>Bacteroidota</taxon>
        <taxon>Bacteroidia</taxon>
        <taxon>Bacteroidales</taxon>
        <taxon>Bacteroidaceae</taxon>
        <taxon>Bacteroides</taxon>
    </lineage>
</organism>
<protein>
    <recommendedName>
        <fullName evidence="4">DUF935 family protein</fullName>
    </recommendedName>
</protein>
<name>A0A016AKV5_BACFG</name>
<proteinExistence type="predicted"/>
<gene>
    <name evidence="2" type="ORF">M136_1808</name>
</gene>
<dbReference type="InterPro" id="IPR009279">
    <property type="entry name" value="Portal_Mu"/>
</dbReference>
<evidence type="ECO:0000256" key="1">
    <source>
        <dbReference type="SAM" id="MobiDB-lite"/>
    </source>
</evidence>
<feature type="compositionally biased region" description="Basic and acidic residues" evidence="1">
    <location>
        <begin position="407"/>
        <end position="424"/>
    </location>
</feature>
<dbReference type="AlphaFoldDB" id="A0A016AKV5"/>
<accession>A0A016AKV5</accession>
<evidence type="ECO:0000313" key="2">
    <source>
        <dbReference type="EMBL" id="EXZ29006.1"/>
    </source>
</evidence>
<sequence>MKKKNRKNNKAGIITVGGNFTLPGQKRPNVIVLTQPKRFGLDISDYMAAVRVAENVDFSRRYKLYDLYEDILMDTHLSCVLEKRKNAVLCSNMEFRVDGKPDDKINEQIQSPWFNRLVGDILDAKFWGFSLCQFYKLQEWVDYDLVPRKHVDPVRELILRHQTDITGHSWNEYTDLLFVGSPSDLGLLAKAAPWVIYKRNTTGDWAQFSEVFGMPIQEYIYDSDDDESRQRAMEDAANAGSLAQFFHAKDTELKLTEAGNKTGSADVYERLCERCNNEISKLILGNTLTTESSEKGTQALGTVHKKVEDKVLEADRKYVLNVLNYDMTDILLRMGINTEGGTFCFPEPKETDAGTKISILTQLKKNFNIPIDDDYLYEEFGIDKPANYEQLKAEQKTAEQADQIPSPKKEPEPANKGRDDEPTPKQKRNFRNWLKGFFVKAPADGAALDW</sequence>
<evidence type="ECO:0000313" key="3">
    <source>
        <dbReference type="Proteomes" id="UP000022082"/>
    </source>
</evidence>
<dbReference type="PATRIC" id="fig|1339327.3.peg.2446"/>
<dbReference type="EMBL" id="JGDJ01000178">
    <property type="protein sequence ID" value="EXZ29006.1"/>
    <property type="molecule type" value="Genomic_DNA"/>
</dbReference>